<comment type="caution">
    <text evidence="2">The sequence shown here is derived from an EMBL/GenBank/DDBJ whole genome shotgun (WGS) entry which is preliminary data.</text>
</comment>
<dbReference type="AlphaFoldDB" id="A0A4Y2GW80"/>
<reference evidence="2 3" key="1">
    <citation type="journal article" date="2019" name="Sci. Rep.">
        <title>Orb-weaving spider Araneus ventricosus genome elucidates the spidroin gene catalogue.</title>
        <authorList>
            <person name="Kono N."/>
            <person name="Nakamura H."/>
            <person name="Ohtoshi R."/>
            <person name="Moran D.A.P."/>
            <person name="Shinohara A."/>
            <person name="Yoshida Y."/>
            <person name="Fujiwara M."/>
            <person name="Mori M."/>
            <person name="Tomita M."/>
            <person name="Arakawa K."/>
        </authorList>
    </citation>
    <scope>NUCLEOTIDE SEQUENCE [LARGE SCALE GENOMIC DNA]</scope>
</reference>
<evidence type="ECO:0000256" key="1">
    <source>
        <dbReference type="SAM" id="MobiDB-lite"/>
    </source>
</evidence>
<evidence type="ECO:0000313" key="3">
    <source>
        <dbReference type="Proteomes" id="UP000499080"/>
    </source>
</evidence>
<dbReference type="EMBL" id="BGPR01255769">
    <property type="protein sequence ID" value="GBM56354.1"/>
    <property type="molecule type" value="Genomic_DNA"/>
</dbReference>
<keyword evidence="3" id="KW-1185">Reference proteome</keyword>
<evidence type="ECO:0000313" key="2">
    <source>
        <dbReference type="EMBL" id="GBM56354.1"/>
    </source>
</evidence>
<dbReference type="Proteomes" id="UP000499080">
    <property type="component" value="Unassembled WGS sequence"/>
</dbReference>
<protein>
    <submittedName>
        <fullName evidence="2">Uncharacterized protein</fullName>
    </submittedName>
</protein>
<sequence length="79" mass="8661">MPFTVGRSCSSPATLPRIPCGRHVHTEASCVCKEAPCKWSTLVWAGERPQATGRRRLTPSSSPPVFSIPLPHTPWAHRS</sequence>
<feature type="region of interest" description="Disordered" evidence="1">
    <location>
        <begin position="49"/>
        <end position="79"/>
    </location>
</feature>
<proteinExistence type="predicted"/>
<accession>A0A4Y2GW80</accession>
<organism evidence="2 3">
    <name type="scientific">Araneus ventricosus</name>
    <name type="common">Orbweaver spider</name>
    <name type="synonym">Epeira ventricosa</name>
    <dbReference type="NCBI Taxonomy" id="182803"/>
    <lineage>
        <taxon>Eukaryota</taxon>
        <taxon>Metazoa</taxon>
        <taxon>Ecdysozoa</taxon>
        <taxon>Arthropoda</taxon>
        <taxon>Chelicerata</taxon>
        <taxon>Arachnida</taxon>
        <taxon>Araneae</taxon>
        <taxon>Araneomorphae</taxon>
        <taxon>Entelegynae</taxon>
        <taxon>Araneoidea</taxon>
        <taxon>Araneidae</taxon>
        <taxon>Araneus</taxon>
    </lineage>
</organism>
<gene>
    <name evidence="2" type="ORF">AVEN_31165_1</name>
</gene>
<name>A0A4Y2GW80_ARAVE</name>